<dbReference type="InterPro" id="IPR004477">
    <property type="entry name" value="ComEC_N"/>
</dbReference>
<feature type="transmembrane region" description="Helical" evidence="6">
    <location>
        <begin position="190"/>
        <end position="212"/>
    </location>
</feature>
<keyword evidence="5 6" id="KW-0472">Membrane</keyword>
<dbReference type="Pfam" id="PF00753">
    <property type="entry name" value="Lactamase_B"/>
    <property type="match status" value="1"/>
</dbReference>
<dbReference type="InterPro" id="IPR052159">
    <property type="entry name" value="Competence_DNA_uptake"/>
</dbReference>
<feature type="transmembrane region" description="Helical" evidence="6">
    <location>
        <begin position="376"/>
        <end position="395"/>
    </location>
</feature>
<dbReference type="PANTHER" id="PTHR30619">
    <property type="entry name" value="DNA INTERNALIZATION/COMPETENCE PROTEIN COMEC/REC2"/>
    <property type="match status" value="1"/>
</dbReference>
<dbReference type="InterPro" id="IPR004797">
    <property type="entry name" value="Competence_ComEC/Rec2"/>
</dbReference>
<evidence type="ECO:0000313" key="8">
    <source>
        <dbReference type="EMBL" id="EFU73724.1"/>
    </source>
</evidence>
<comment type="caution">
    <text evidence="8">The sequence shown here is derived from an EMBL/GenBank/DDBJ whole genome shotgun (WGS) entry which is preliminary data.</text>
</comment>
<keyword evidence="9" id="KW-1185">Reference proteome</keyword>
<feature type="transmembrane region" description="Helical" evidence="6">
    <location>
        <begin position="287"/>
        <end position="307"/>
    </location>
</feature>
<dbReference type="AlphaFoldDB" id="E6LGG0"/>
<dbReference type="NCBIfam" id="TIGR00361">
    <property type="entry name" value="ComEC_Rec2"/>
    <property type="match status" value="1"/>
</dbReference>
<proteinExistence type="predicted"/>
<feature type="domain" description="Metallo-beta-lactamase" evidence="7">
    <location>
        <begin position="452"/>
        <end position="658"/>
    </location>
</feature>
<dbReference type="InterPro" id="IPR035681">
    <property type="entry name" value="ComA-like_MBL"/>
</dbReference>
<feature type="transmembrane region" description="Helical" evidence="6">
    <location>
        <begin position="344"/>
        <end position="364"/>
    </location>
</feature>
<dbReference type="eggNOG" id="COG2333">
    <property type="taxonomic scope" value="Bacteria"/>
</dbReference>
<evidence type="ECO:0000256" key="1">
    <source>
        <dbReference type="ARBA" id="ARBA00004651"/>
    </source>
</evidence>
<comment type="subcellular location">
    <subcellularLocation>
        <location evidence="1">Cell membrane</location>
        <topology evidence="1">Multi-pass membrane protein</topology>
    </subcellularLocation>
</comment>
<dbReference type="Proteomes" id="UP000010296">
    <property type="component" value="Unassembled WGS sequence"/>
</dbReference>
<protein>
    <submittedName>
        <fullName evidence="8">DNA internalization competence protein ComEC/Rec2-like protein</fullName>
    </submittedName>
</protein>
<accession>E6LGG0</accession>
<keyword evidence="4 6" id="KW-1133">Transmembrane helix</keyword>
<evidence type="ECO:0000256" key="5">
    <source>
        <dbReference type="ARBA" id="ARBA00023136"/>
    </source>
</evidence>
<sequence>MFRKQYFLLALGGILSVGIVARETFLATPFVSSEQSQNLTIQIAADTIVVNGDLVKFDGKVGTNKIKCTYLVSSEQEKQDWTNRMNWQRQIKVKGTFVTPAKKTNQYAFDYPAYLIANRYTGQFAIEHIIQVRPLPMSIWRLVHQLRSWAIARVERYISPKIGYLVNGLLFGYRQVEFYDELTPFTQNGLLHLFSISGMHVYFFLGWVDWFFRRIGLSFQAQLGPFLVLSFLLACFFGVSSSILRAIFMYLLYWVGKEGALRLSGTDRYGIVLASCLLIEPRTLLQLSSQLSFAFSFFLLFVTVSVYTHWQKLLHAQVIPFISAPLLMYFFYEWPLLSGVFTYLLMPLFDVLLLPLATVLFLVCRVPLIGTIVENLLIILMTSSRFLLTVFPKIVLTSGQPSLLLIIICTVVGIWSFERKKYGFMVASCLLLPFLGSRLVPFEKVTFVDVGQGDAIVLQTKWNREVYVIDTGGRIAYERKDWQERKTEASVMYSLVPYLKGEGIAKIDGLFLTHGDMDHLGDADELMQAIKVENVYLGKGSLANEKVQALYYTFSQHVHFQEIATGTKVGKQRDLLVLSPEDGKGENNDSLVLYTRWANRTFLFTGDLEEEGERDLLSRYGDFSVDILKVGHHGSKTSSSPEFIDSLTPKEAIISCGRNNRYKHPHQETLATLKAHGVHIFRTDQNGMIQYRSGLWNQRTFYLKK</sequence>
<dbReference type="PANTHER" id="PTHR30619:SF1">
    <property type="entry name" value="RECOMBINATION PROTEIN 2"/>
    <property type="match status" value="1"/>
</dbReference>
<reference evidence="8 9" key="1">
    <citation type="submission" date="2010-12" db="EMBL/GenBank/DDBJ databases">
        <authorList>
            <person name="Muzny D."/>
            <person name="Qin X."/>
            <person name="Deng J."/>
            <person name="Jiang H."/>
            <person name="Liu Y."/>
            <person name="Qu J."/>
            <person name="Song X.-Z."/>
            <person name="Zhang L."/>
            <person name="Thornton R."/>
            <person name="Coyle M."/>
            <person name="Francisco L."/>
            <person name="Jackson L."/>
            <person name="Javaid M."/>
            <person name="Korchina V."/>
            <person name="Kovar C."/>
            <person name="Mata R."/>
            <person name="Mathew T."/>
            <person name="Ngo R."/>
            <person name="Nguyen L."/>
            <person name="Nguyen N."/>
            <person name="Okwuonu G."/>
            <person name="Ongeri F."/>
            <person name="Pham C."/>
            <person name="Simmons D."/>
            <person name="Wilczek-Boney K."/>
            <person name="Hale W."/>
            <person name="Jakkamsetti A."/>
            <person name="Pham P."/>
            <person name="Ruth R."/>
            <person name="San Lucas F."/>
            <person name="Warren J."/>
            <person name="Zhang J."/>
            <person name="Zhao Z."/>
            <person name="Zhou C."/>
            <person name="Zhu D."/>
            <person name="Lee S."/>
            <person name="Bess C."/>
            <person name="Blankenburg K."/>
            <person name="Forbes L."/>
            <person name="Fu Q."/>
            <person name="Gubbala S."/>
            <person name="Hirani K."/>
            <person name="Jayaseelan J.C."/>
            <person name="Lara F."/>
            <person name="Munidasa M."/>
            <person name="Palculict T."/>
            <person name="Patil S."/>
            <person name="Pu L.-L."/>
            <person name="Saada N."/>
            <person name="Tang L."/>
            <person name="Weissenberger G."/>
            <person name="Zhu Y."/>
            <person name="Hemphill L."/>
            <person name="Shang Y."/>
            <person name="Youmans B."/>
            <person name="Ayvaz T."/>
            <person name="Ross M."/>
            <person name="Santibanez J."/>
            <person name="Aqrawi P."/>
            <person name="Gross S."/>
            <person name="Joshi V."/>
            <person name="Fowler G."/>
            <person name="Nazareth L."/>
            <person name="Reid J."/>
            <person name="Worley K."/>
            <person name="Petrosino J."/>
            <person name="Highlander S."/>
            <person name="Gibbs R."/>
        </authorList>
    </citation>
    <scope>NUCLEOTIDE SEQUENCE [LARGE SCALE GENOMIC DNA]</scope>
    <source>
        <strain evidence="9">DSM 15952 / CCUG 50447 / LMG 22039 / TP 1.5</strain>
    </source>
</reference>
<dbReference type="GO" id="GO:0030420">
    <property type="term" value="P:establishment of competence for transformation"/>
    <property type="evidence" value="ECO:0007669"/>
    <property type="project" value="InterPro"/>
</dbReference>
<name>E6LGG0_ENTI1</name>
<dbReference type="STRING" id="888064.HMPREF9088_1450"/>
<dbReference type="OrthoDB" id="9761531at2"/>
<keyword evidence="3 6" id="KW-0812">Transmembrane</keyword>
<feature type="transmembrane region" description="Helical" evidence="6">
    <location>
        <begin position="314"/>
        <end position="332"/>
    </location>
</feature>
<gene>
    <name evidence="8" type="primary">comEC</name>
    <name evidence="8" type="ORF">HMPREF9088_1450</name>
</gene>
<dbReference type="Gene3D" id="3.60.15.10">
    <property type="entry name" value="Ribonuclease Z/Hydroxyacylglutathione hydrolase-like"/>
    <property type="match status" value="1"/>
</dbReference>
<evidence type="ECO:0000256" key="2">
    <source>
        <dbReference type="ARBA" id="ARBA00022475"/>
    </source>
</evidence>
<dbReference type="PATRIC" id="fig|888064.11.peg.414"/>
<evidence type="ECO:0000256" key="4">
    <source>
        <dbReference type="ARBA" id="ARBA00022989"/>
    </source>
</evidence>
<dbReference type="InterPro" id="IPR001279">
    <property type="entry name" value="Metallo-B-lactamas"/>
</dbReference>
<dbReference type="SMART" id="SM00849">
    <property type="entry name" value="Lactamase_B"/>
    <property type="match status" value="1"/>
</dbReference>
<feature type="transmembrane region" description="Helical" evidence="6">
    <location>
        <begin position="401"/>
        <end position="417"/>
    </location>
</feature>
<dbReference type="NCBIfam" id="TIGR00360">
    <property type="entry name" value="ComEC_N-term"/>
    <property type="match status" value="1"/>
</dbReference>
<dbReference type="eggNOG" id="COG0658">
    <property type="taxonomic scope" value="Bacteria"/>
</dbReference>
<dbReference type="Pfam" id="PF03772">
    <property type="entry name" value="Competence"/>
    <property type="match status" value="1"/>
</dbReference>
<evidence type="ECO:0000259" key="7">
    <source>
        <dbReference type="SMART" id="SM00849"/>
    </source>
</evidence>
<dbReference type="GO" id="GO:0005886">
    <property type="term" value="C:plasma membrane"/>
    <property type="evidence" value="ECO:0007669"/>
    <property type="project" value="UniProtKB-SubCell"/>
</dbReference>
<dbReference type="EMBL" id="AEPV01000060">
    <property type="protein sequence ID" value="EFU73724.1"/>
    <property type="molecule type" value="Genomic_DNA"/>
</dbReference>
<dbReference type="RefSeq" id="WP_007208463.1">
    <property type="nucleotide sequence ID" value="NZ_GL622241.1"/>
</dbReference>
<keyword evidence="2" id="KW-1003">Cell membrane</keyword>
<evidence type="ECO:0000256" key="3">
    <source>
        <dbReference type="ARBA" id="ARBA00022692"/>
    </source>
</evidence>
<dbReference type="CDD" id="cd07731">
    <property type="entry name" value="ComA-like_MBL-fold"/>
    <property type="match status" value="1"/>
</dbReference>
<evidence type="ECO:0000313" key="9">
    <source>
        <dbReference type="Proteomes" id="UP000010296"/>
    </source>
</evidence>
<feature type="transmembrane region" description="Helical" evidence="6">
    <location>
        <begin position="224"/>
        <end position="253"/>
    </location>
</feature>
<dbReference type="SUPFAM" id="SSF56281">
    <property type="entry name" value="Metallo-hydrolase/oxidoreductase"/>
    <property type="match status" value="1"/>
</dbReference>
<organism evidence="8 9">
    <name type="scientific">Enterococcus italicus (strain DSM 15952 / CCUG 50447 / LMG 22039 / TP 1.5)</name>
    <dbReference type="NCBI Taxonomy" id="888064"/>
    <lineage>
        <taxon>Bacteria</taxon>
        <taxon>Bacillati</taxon>
        <taxon>Bacillota</taxon>
        <taxon>Bacilli</taxon>
        <taxon>Lactobacillales</taxon>
        <taxon>Enterococcaceae</taxon>
        <taxon>Enterococcus</taxon>
    </lineage>
</organism>
<evidence type="ECO:0000256" key="6">
    <source>
        <dbReference type="SAM" id="Phobius"/>
    </source>
</evidence>
<dbReference type="InterPro" id="IPR036866">
    <property type="entry name" value="RibonucZ/Hydroxyglut_hydro"/>
</dbReference>
<dbReference type="HOGENOM" id="CLU_010363_2_3_9"/>